<keyword evidence="1" id="KW-1133">Transmembrane helix</keyword>
<comment type="caution">
    <text evidence="2">The sequence shown here is derived from an EMBL/GenBank/DDBJ whole genome shotgun (WGS) entry which is preliminary data.</text>
</comment>
<keyword evidence="1" id="KW-0472">Membrane</keyword>
<keyword evidence="3" id="KW-1185">Reference proteome</keyword>
<feature type="transmembrane region" description="Helical" evidence="1">
    <location>
        <begin position="7"/>
        <end position="29"/>
    </location>
</feature>
<reference evidence="2" key="1">
    <citation type="submission" date="2020-09" db="EMBL/GenBank/DDBJ databases">
        <title>Genome-Enabled Discovery of Anthraquinone Biosynthesis in Senna tora.</title>
        <authorList>
            <person name="Kang S.-H."/>
            <person name="Pandey R.P."/>
            <person name="Lee C.-M."/>
            <person name="Sim J.-S."/>
            <person name="Jeong J.-T."/>
            <person name="Choi B.-S."/>
            <person name="Jung M."/>
            <person name="Ginzburg D."/>
            <person name="Zhao K."/>
            <person name="Won S.Y."/>
            <person name="Oh T.-J."/>
            <person name="Yu Y."/>
            <person name="Kim N.-H."/>
            <person name="Lee O.R."/>
            <person name="Lee T.-H."/>
            <person name="Bashyal P."/>
            <person name="Kim T.-S."/>
            <person name="Lee W.-H."/>
            <person name="Kawkins C."/>
            <person name="Kim C.-K."/>
            <person name="Kim J.S."/>
            <person name="Ahn B.O."/>
            <person name="Rhee S.Y."/>
            <person name="Sohng J.K."/>
        </authorList>
    </citation>
    <scope>NUCLEOTIDE SEQUENCE</scope>
    <source>
        <tissue evidence="2">Leaf</tissue>
    </source>
</reference>
<accession>A0A834T014</accession>
<dbReference type="AlphaFoldDB" id="A0A834T014"/>
<gene>
    <name evidence="2" type="ORF">G2W53_033046</name>
</gene>
<protein>
    <submittedName>
        <fullName evidence="2">Uncharacterized protein</fullName>
    </submittedName>
</protein>
<evidence type="ECO:0000256" key="1">
    <source>
        <dbReference type="SAM" id="Phobius"/>
    </source>
</evidence>
<name>A0A834T014_9FABA</name>
<organism evidence="2 3">
    <name type="scientific">Senna tora</name>
    <dbReference type="NCBI Taxonomy" id="362788"/>
    <lineage>
        <taxon>Eukaryota</taxon>
        <taxon>Viridiplantae</taxon>
        <taxon>Streptophyta</taxon>
        <taxon>Embryophyta</taxon>
        <taxon>Tracheophyta</taxon>
        <taxon>Spermatophyta</taxon>
        <taxon>Magnoliopsida</taxon>
        <taxon>eudicotyledons</taxon>
        <taxon>Gunneridae</taxon>
        <taxon>Pentapetalae</taxon>
        <taxon>rosids</taxon>
        <taxon>fabids</taxon>
        <taxon>Fabales</taxon>
        <taxon>Fabaceae</taxon>
        <taxon>Caesalpinioideae</taxon>
        <taxon>Cassia clade</taxon>
        <taxon>Senna</taxon>
    </lineage>
</organism>
<proteinExistence type="predicted"/>
<keyword evidence="1" id="KW-0812">Transmembrane</keyword>
<dbReference type="Proteomes" id="UP000634136">
    <property type="component" value="Unassembled WGS sequence"/>
</dbReference>
<dbReference type="EMBL" id="JAAIUW010000010">
    <property type="protein sequence ID" value="KAF7812070.1"/>
    <property type="molecule type" value="Genomic_DNA"/>
</dbReference>
<evidence type="ECO:0000313" key="2">
    <source>
        <dbReference type="EMBL" id="KAF7812070.1"/>
    </source>
</evidence>
<evidence type="ECO:0000313" key="3">
    <source>
        <dbReference type="Proteomes" id="UP000634136"/>
    </source>
</evidence>
<sequence length="61" mass="6506">MDGLAQCCFNGGLFSAFISILVVSLFLSFDNATAYDCGLRRDSINQLVRDVGGSSNLDQIG</sequence>